<organism evidence="2">
    <name type="scientific">uncultured prokaryote</name>
    <dbReference type="NCBI Taxonomy" id="198431"/>
    <lineage>
        <taxon>unclassified sequences</taxon>
        <taxon>environmental samples</taxon>
    </lineage>
</organism>
<keyword evidence="1" id="KW-0472">Membrane</keyword>
<keyword evidence="1" id="KW-1133">Transmembrane helix</keyword>
<dbReference type="AlphaFoldDB" id="A0A0H5Q019"/>
<evidence type="ECO:0000256" key="1">
    <source>
        <dbReference type="SAM" id="Phobius"/>
    </source>
</evidence>
<keyword evidence="1" id="KW-0812">Transmembrane</keyword>
<evidence type="ECO:0000313" key="2">
    <source>
        <dbReference type="EMBL" id="CRY94764.1"/>
    </source>
</evidence>
<reference evidence="2" key="1">
    <citation type="submission" date="2015-06" db="EMBL/GenBank/DDBJ databases">
        <authorList>
            <person name="Joergensen T."/>
        </authorList>
    </citation>
    <scope>NUCLEOTIDE SEQUENCE</scope>
    <source>
        <plasmid evidence="2">pRGRH0347</plasmid>
    </source>
</reference>
<name>A0A0H5Q019_9ZZZZ</name>
<geneLocation type="plasmid" evidence="2">
    <name>pRGRH0347</name>
</geneLocation>
<proteinExistence type="predicted"/>
<sequence length="76" mass="8538">MLAWRWIEVRLSDRFPGLMLWHTVAAVAAVFAAKALLYWVADWLGLGPLYSALAGPSWDVAAWIALAALLLRWMKV</sequence>
<feature type="transmembrane region" description="Helical" evidence="1">
    <location>
        <begin position="53"/>
        <end position="71"/>
    </location>
</feature>
<protein>
    <submittedName>
        <fullName evidence="2">Uncharacterized protein</fullName>
    </submittedName>
</protein>
<reference evidence="2" key="2">
    <citation type="submission" date="2015-07" db="EMBL/GenBank/DDBJ databases">
        <title>Plasmids, circular viruses and viroids from rat gut.</title>
        <authorList>
            <person name="Jorgensen T.J."/>
            <person name="Hansen M.A."/>
            <person name="Xu Z."/>
            <person name="Tabak M.A."/>
            <person name="Sorensen S.J."/>
            <person name="Hansen L.H."/>
        </authorList>
    </citation>
    <scope>NUCLEOTIDE SEQUENCE</scope>
    <source>
        <plasmid evidence="2">pRGRH0347</plasmid>
    </source>
</reference>
<keyword evidence="2" id="KW-0614">Plasmid</keyword>
<accession>A0A0H5Q019</accession>
<dbReference type="EMBL" id="LN853014">
    <property type="protein sequence ID" value="CRY94764.1"/>
    <property type="molecule type" value="Genomic_DNA"/>
</dbReference>
<feature type="transmembrane region" description="Helical" evidence="1">
    <location>
        <begin position="20"/>
        <end position="41"/>
    </location>
</feature>